<dbReference type="AlphaFoldDB" id="A0AAD4BPK2"/>
<evidence type="ECO:0000313" key="2">
    <source>
        <dbReference type="Proteomes" id="UP001194468"/>
    </source>
</evidence>
<evidence type="ECO:0000313" key="1">
    <source>
        <dbReference type="EMBL" id="KAF8436296.1"/>
    </source>
</evidence>
<keyword evidence="2" id="KW-1185">Reference proteome</keyword>
<name>A0AAD4BPK2_BOLED</name>
<accession>A0AAD4BPK2</accession>
<reference evidence="1" key="1">
    <citation type="submission" date="2019-10" db="EMBL/GenBank/DDBJ databases">
        <authorList>
            <consortium name="DOE Joint Genome Institute"/>
            <person name="Kuo A."/>
            <person name="Miyauchi S."/>
            <person name="Kiss E."/>
            <person name="Drula E."/>
            <person name="Kohler A."/>
            <person name="Sanchez-Garcia M."/>
            <person name="Andreopoulos B."/>
            <person name="Barry K.W."/>
            <person name="Bonito G."/>
            <person name="Buee M."/>
            <person name="Carver A."/>
            <person name="Chen C."/>
            <person name="Cichocki N."/>
            <person name="Clum A."/>
            <person name="Culley D."/>
            <person name="Crous P.W."/>
            <person name="Fauchery L."/>
            <person name="Girlanda M."/>
            <person name="Hayes R."/>
            <person name="Keri Z."/>
            <person name="LaButti K."/>
            <person name="Lipzen A."/>
            <person name="Lombard V."/>
            <person name="Magnuson J."/>
            <person name="Maillard F."/>
            <person name="Morin E."/>
            <person name="Murat C."/>
            <person name="Nolan M."/>
            <person name="Ohm R."/>
            <person name="Pangilinan J."/>
            <person name="Pereira M."/>
            <person name="Perotto S."/>
            <person name="Peter M."/>
            <person name="Riley R."/>
            <person name="Sitrit Y."/>
            <person name="Stielow B."/>
            <person name="Szollosi G."/>
            <person name="Zifcakova L."/>
            <person name="Stursova M."/>
            <person name="Spatafora J.W."/>
            <person name="Tedersoo L."/>
            <person name="Vaario L.-M."/>
            <person name="Yamada A."/>
            <person name="Yan M."/>
            <person name="Wang P."/>
            <person name="Xu J."/>
            <person name="Bruns T."/>
            <person name="Baldrian P."/>
            <person name="Vilgalys R."/>
            <person name="Henrissat B."/>
            <person name="Grigoriev I.V."/>
            <person name="Hibbett D."/>
            <person name="Nagy L.G."/>
            <person name="Martin F.M."/>
        </authorList>
    </citation>
    <scope>NUCLEOTIDE SEQUENCE</scope>
    <source>
        <strain evidence="1">BED1</strain>
    </source>
</reference>
<gene>
    <name evidence="1" type="ORF">L210DRAFT_3505885</name>
</gene>
<protein>
    <submittedName>
        <fullName evidence="1">Uncharacterized protein</fullName>
    </submittedName>
</protein>
<organism evidence="1 2">
    <name type="scientific">Boletus edulis BED1</name>
    <dbReference type="NCBI Taxonomy" id="1328754"/>
    <lineage>
        <taxon>Eukaryota</taxon>
        <taxon>Fungi</taxon>
        <taxon>Dikarya</taxon>
        <taxon>Basidiomycota</taxon>
        <taxon>Agaricomycotina</taxon>
        <taxon>Agaricomycetes</taxon>
        <taxon>Agaricomycetidae</taxon>
        <taxon>Boletales</taxon>
        <taxon>Boletineae</taxon>
        <taxon>Boletaceae</taxon>
        <taxon>Boletoideae</taxon>
        <taxon>Boletus</taxon>
    </lineage>
</organism>
<reference evidence="1" key="2">
    <citation type="journal article" date="2020" name="Nat. Commun.">
        <title>Large-scale genome sequencing of mycorrhizal fungi provides insights into the early evolution of symbiotic traits.</title>
        <authorList>
            <person name="Miyauchi S."/>
            <person name="Kiss E."/>
            <person name="Kuo A."/>
            <person name="Drula E."/>
            <person name="Kohler A."/>
            <person name="Sanchez-Garcia M."/>
            <person name="Morin E."/>
            <person name="Andreopoulos B."/>
            <person name="Barry K.W."/>
            <person name="Bonito G."/>
            <person name="Buee M."/>
            <person name="Carver A."/>
            <person name="Chen C."/>
            <person name="Cichocki N."/>
            <person name="Clum A."/>
            <person name="Culley D."/>
            <person name="Crous P.W."/>
            <person name="Fauchery L."/>
            <person name="Girlanda M."/>
            <person name="Hayes R.D."/>
            <person name="Keri Z."/>
            <person name="LaButti K."/>
            <person name="Lipzen A."/>
            <person name="Lombard V."/>
            <person name="Magnuson J."/>
            <person name="Maillard F."/>
            <person name="Murat C."/>
            <person name="Nolan M."/>
            <person name="Ohm R.A."/>
            <person name="Pangilinan J."/>
            <person name="Pereira M.F."/>
            <person name="Perotto S."/>
            <person name="Peter M."/>
            <person name="Pfister S."/>
            <person name="Riley R."/>
            <person name="Sitrit Y."/>
            <person name="Stielow J.B."/>
            <person name="Szollosi G."/>
            <person name="Zifcakova L."/>
            <person name="Stursova M."/>
            <person name="Spatafora J.W."/>
            <person name="Tedersoo L."/>
            <person name="Vaario L.M."/>
            <person name="Yamada A."/>
            <person name="Yan M."/>
            <person name="Wang P."/>
            <person name="Xu J."/>
            <person name="Bruns T."/>
            <person name="Baldrian P."/>
            <person name="Vilgalys R."/>
            <person name="Dunand C."/>
            <person name="Henrissat B."/>
            <person name="Grigoriev I.V."/>
            <person name="Hibbett D."/>
            <person name="Nagy L.G."/>
            <person name="Martin F.M."/>
        </authorList>
    </citation>
    <scope>NUCLEOTIDE SEQUENCE</scope>
    <source>
        <strain evidence="1">BED1</strain>
    </source>
</reference>
<proteinExistence type="predicted"/>
<dbReference type="EMBL" id="WHUW01000022">
    <property type="protein sequence ID" value="KAF8436296.1"/>
    <property type="molecule type" value="Genomic_DNA"/>
</dbReference>
<comment type="caution">
    <text evidence="1">The sequence shown here is derived from an EMBL/GenBank/DDBJ whole genome shotgun (WGS) entry which is preliminary data.</text>
</comment>
<sequence length="138" mass="15465">MSVQSAVVQQFNGPKYPTTCHKPDQIIINRTIIFLRSSTLLHPPTFHMDHRSDQACRDDSPATGHIEIYDTPLNRAMTGMGSETCLSLGQHFEEDESDTEDTEDAFVQFQFTCAARQMVLPNPTTAWPSKGPFGHRLA</sequence>
<dbReference type="Proteomes" id="UP001194468">
    <property type="component" value="Unassembled WGS sequence"/>
</dbReference>